<feature type="compositionally biased region" description="Low complexity" evidence="4">
    <location>
        <begin position="793"/>
        <end position="814"/>
    </location>
</feature>
<keyword evidence="5" id="KW-1133">Transmembrane helix</keyword>
<feature type="compositionally biased region" description="Basic and acidic residues" evidence="4">
    <location>
        <begin position="1399"/>
        <end position="1428"/>
    </location>
</feature>
<feature type="compositionally biased region" description="Basic and acidic residues" evidence="4">
    <location>
        <begin position="1321"/>
        <end position="1339"/>
    </location>
</feature>
<keyword evidence="7" id="KW-1185">Reference proteome</keyword>
<keyword evidence="5" id="KW-0812">Transmembrane</keyword>
<protein>
    <submittedName>
        <fullName evidence="6">Uncharacterized protein</fullName>
    </submittedName>
</protein>
<feature type="region of interest" description="Disordered" evidence="4">
    <location>
        <begin position="723"/>
        <end position="770"/>
    </location>
</feature>
<feature type="region of interest" description="Disordered" evidence="4">
    <location>
        <begin position="26"/>
        <end position="49"/>
    </location>
</feature>
<organism evidence="6 7">
    <name type="scientific">Chara braunii</name>
    <name type="common">Braun's stonewort</name>
    <dbReference type="NCBI Taxonomy" id="69332"/>
    <lineage>
        <taxon>Eukaryota</taxon>
        <taxon>Viridiplantae</taxon>
        <taxon>Streptophyta</taxon>
        <taxon>Charophyceae</taxon>
        <taxon>Charales</taxon>
        <taxon>Characeae</taxon>
        <taxon>Chara</taxon>
    </lineage>
</organism>
<dbReference type="Pfam" id="PF24681">
    <property type="entry name" value="Kelch_KLHDC2_KLHL20_DRC7"/>
    <property type="match status" value="2"/>
</dbReference>
<dbReference type="Proteomes" id="UP000265515">
    <property type="component" value="Unassembled WGS sequence"/>
</dbReference>
<dbReference type="Gramene" id="GBG75880">
    <property type="protein sequence ID" value="GBG75880"/>
    <property type="gene ID" value="CBR_g21123"/>
</dbReference>
<dbReference type="OrthoDB" id="10250130at2759"/>
<evidence type="ECO:0000313" key="6">
    <source>
        <dbReference type="EMBL" id="GBG75880.1"/>
    </source>
</evidence>
<evidence type="ECO:0000256" key="4">
    <source>
        <dbReference type="SAM" id="MobiDB-lite"/>
    </source>
</evidence>
<keyword evidence="1" id="KW-0880">Kelch repeat</keyword>
<dbReference type="SUPFAM" id="SSF117281">
    <property type="entry name" value="Kelch motif"/>
    <property type="match status" value="2"/>
</dbReference>
<dbReference type="PANTHER" id="PTHR46093">
    <property type="entry name" value="ACYL-COA-BINDING DOMAIN-CONTAINING PROTEIN 5"/>
    <property type="match status" value="1"/>
</dbReference>
<evidence type="ECO:0000256" key="5">
    <source>
        <dbReference type="SAM" id="Phobius"/>
    </source>
</evidence>
<evidence type="ECO:0000313" key="7">
    <source>
        <dbReference type="Proteomes" id="UP000265515"/>
    </source>
</evidence>
<reference evidence="6 7" key="1">
    <citation type="journal article" date="2018" name="Cell">
        <title>The Chara Genome: Secondary Complexity and Implications for Plant Terrestrialization.</title>
        <authorList>
            <person name="Nishiyama T."/>
            <person name="Sakayama H."/>
            <person name="Vries J.D."/>
            <person name="Buschmann H."/>
            <person name="Saint-Marcoux D."/>
            <person name="Ullrich K.K."/>
            <person name="Haas F.B."/>
            <person name="Vanderstraeten L."/>
            <person name="Becker D."/>
            <person name="Lang D."/>
            <person name="Vosolsobe S."/>
            <person name="Rombauts S."/>
            <person name="Wilhelmsson P.K.I."/>
            <person name="Janitza P."/>
            <person name="Kern R."/>
            <person name="Heyl A."/>
            <person name="Rumpler F."/>
            <person name="Villalobos L.I.A.C."/>
            <person name="Clay J.M."/>
            <person name="Skokan R."/>
            <person name="Toyoda A."/>
            <person name="Suzuki Y."/>
            <person name="Kagoshima H."/>
            <person name="Schijlen E."/>
            <person name="Tajeshwar N."/>
            <person name="Catarino B."/>
            <person name="Hetherington A.J."/>
            <person name="Saltykova A."/>
            <person name="Bonnot C."/>
            <person name="Breuninger H."/>
            <person name="Symeonidi A."/>
            <person name="Radhakrishnan G.V."/>
            <person name="Van Nieuwerburgh F."/>
            <person name="Deforce D."/>
            <person name="Chang C."/>
            <person name="Karol K.G."/>
            <person name="Hedrich R."/>
            <person name="Ulvskov P."/>
            <person name="Glockner G."/>
            <person name="Delwiche C.F."/>
            <person name="Petrasek J."/>
            <person name="Van de Peer Y."/>
            <person name="Friml J."/>
            <person name="Beilby M."/>
            <person name="Dolan L."/>
            <person name="Kohara Y."/>
            <person name="Sugano S."/>
            <person name="Fujiyama A."/>
            <person name="Delaux P.-M."/>
            <person name="Quint M."/>
            <person name="TheiBen G."/>
            <person name="Hagemann M."/>
            <person name="Harholt J."/>
            <person name="Dunand C."/>
            <person name="Zachgo S."/>
            <person name="Langdale J."/>
            <person name="Maumus F."/>
            <person name="Straeten D.V.D."/>
            <person name="Gould S.B."/>
            <person name="Rensing S.A."/>
        </authorList>
    </citation>
    <scope>NUCLEOTIDE SEQUENCE [LARGE SCALE GENOMIC DNA]</scope>
    <source>
        <strain evidence="6 7">S276</strain>
    </source>
</reference>
<evidence type="ECO:0000256" key="1">
    <source>
        <dbReference type="ARBA" id="ARBA00022441"/>
    </source>
</evidence>
<keyword evidence="2" id="KW-0677">Repeat</keyword>
<feature type="compositionally biased region" description="Pro residues" evidence="4">
    <location>
        <begin position="815"/>
        <end position="825"/>
    </location>
</feature>
<dbReference type="EMBL" id="BFEA01000233">
    <property type="protein sequence ID" value="GBG75880.1"/>
    <property type="molecule type" value="Genomic_DNA"/>
</dbReference>
<feature type="transmembrane region" description="Helical" evidence="5">
    <location>
        <begin position="1832"/>
        <end position="1853"/>
    </location>
</feature>
<dbReference type="Gene3D" id="2.120.10.80">
    <property type="entry name" value="Kelch-type beta propeller"/>
    <property type="match status" value="2"/>
</dbReference>
<feature type="region of interest" description="Disordered" evidence="4">
    <location>
        <begin position="1082"/>
        <end position="1150"/>
    </location>
</feature>
<feature type="region of interest" description="Disordered" evidence="4">
    <location>
        <begin position="1016"/>
        <end position="1045"/>
    </location>
</feature>
<dbReference type="PANTHER" id="PTHR46093:SF18">
    <property type="entry name" value="FIBRONECTIN TYPE-III DOMAIN-CONTAINING PROTEIN"/>
    <property type="match status" value="1"/>
</dbReference>
<keyword evidence="3" id="KW-0175">Coiled coil</keyword>
<feature type="region of interest" description="Disordered" evidence="4">
    <location>
        <begin position="1303"/>
        <end position="1454"/>
    </location>
</feature>
<comment type="caution">
    <text evidence="6">The sequence shown here is derived from an EMBL/GenBank/DDBJ whole genome shotgun (WGS) entry which is preliminary data.</text>
</comment>
<name>A0A388L0P8_CHABU</name>
<dbReference type="InterPro" id="IPR015915">
    <property type="entry name" value="Kelch-typ_b-propeller"/>
</dbReference>
<sequence>MEDRCTLSSAKKRTCRSGGEWERVGEGRRRRECRGGGGGGGGGDGGGFRKQSPCHVAGFRWRWENRFLVSNGGGWSKSSDLFAGAFLAIIFCLLPTMGEGAWKQLKPPPPTPGVRFGHASVLLPNRQLFVFGGKHPVTNNLLGDTWLFSFWYNKWVLIEHPYGSSPAPRVYAAAVSVGENVLLYGGDCYSPRKGNELLWSRPCRDTTWLYKLAERQWINLPMRGILVKPRSHVAAVSNGMTFYIHGGRRDGGWIDEESRKTFLPTMAKGDVIWSVDLAENTSFVAFKSDPHTGPPEDKLLRFGHAAALVESKIWMSGGMYKGAPRKDVVSFDITTSTWDRYTALTGPGRAFHNMVAFNSRYLVSFGGYVLQGTERGVDKNGASDAMRVFDLYKFKWGRIYPRSNDVPAKRMSHAGGMLDDRKLVVSGGWTGVEGIDDMWTFDVTGVLMSRGTAIANVMRPMGTPVVVDRISLVVFGNEEDYVVRSAFANFTDVPRGNFTVMAVDSGTVVGYANGNIRRAGRTVAVWIPAAEKKSYLFEMTMEDGYTPMPGVTMTIDVNEVDLGDRPAATRSWKPYTVGTANAEGICATKMYPSFLPGLGLEFHTRYRLQFWHGTRKPLLLLFVKDDFIVPPRPTAAEQRRRRAGPTVVKIMSKVRFLQRTPLKHGANHYTLQSAAQYYYLNFSSMDGSLCRKDAMAFIMNMNIRGARMSPCWTDLDIGEKEADDDGAAAGGRRWRGNGTSTTAAAERRRRHDGMATTSLAPGRGREGGGFRFESWELRSPSIADNRWPRNPGSSASTAPSAPLLALPAPATTSNLPPPPPLPPLPASNNTTSTSAPVMSSGTATSNGQYGKGSGWYNTNQRVAALEETVSLLKNWYGAEMAKILAKWAEEARLLKEREDEERRLKEKQDREKFQKELSDTWNAKFESVCGALRANKGSNASEVEIEKLKKQIEDLRVNQRHGLTNPGASTSAPTTGNDALLARILQEHDDMKDTVRGCCRLRQSREEALQEAETWKKEALKSGNKRSRIATSPSSSLKMPPAATPAKGLQEIHNLEVEALKALRLKELNWRWEAEQENERLKQQQREMEREHARLKEELSKRGQDKRTPLSSFRERLDEADGPADGLGARTVRKKKSASGSDEARDNDRDAFMREERKEFRNLKKDGVMEICLREDVKYTILTETVTEIIAKRAERAFGKRAVVQEISDDLAEGGQDNICMWEVLHGISRLVGVSTSIVHVMQPWLIREGGTSGCIVGSGGVEQAAREDLLWDLETVREQAEQEYSKEPENFQKRTQEIIELKENESKTENGQKAANPQCENKRTLDNSPIREKGQADSKRRRANTAEGTEGGVASPQNSVTEKPAKDSDFAMDEEDSDDSKSSSGSAPISDSSMAPYAEKKRVREQGQMDAKENNKDSNDPFQDLRPKKWKAAKVQKKQDPNHGQTETAKKTARSDLELELAVIEAQAEKLKKLNAAYQPEFTSLQHIAEGKAPHVLQQARSARLTMMGLQPLLAARYVEETGEWQVATEVSFAIPLFEEGQNLVSVIREKITDTYPLGVYQTEDSTKFSGGQEMGGLHEDQRVTLTDPADPRQSSFTPLIAKMPEKTRLKRGMMWRSWDTVTAIPYSVLSGLGIPAELPAASLADILRADVTRSVRASDKLQTIHSRQWRSAKATMTYDTLSREVVAFEAQSMPVSTFCHKDLDKGKKWKGSTISGQQFAPARLARVELKSKHEPLTLFASTKFEHPNPANYEWKSSTEENGGQTSLRWSFGRNKELGLIRLPPCMFIGVVGSSSESIPFVLQTAVTRGTGAADDFYDGSDEELSKSAKLGIGLGVGMLLLMLVIVLAILLKLMHDRKKAKANLDEKSRAFMKQGIEIGSMSPTKSKDMAGYLKNADGSVDTANPNFENVSDRTQAQKIAINLLFCISV</sequence>
<evidence type="ECO:0000256" key="3">
    <source>
        <dbReference type="SAM" id="Coils"/>
    </source>
</evidence>
<feature type="compositionally biased region" description="Gly residues" evidence="4">
    <location>
        <begin position="35"/>
        <end position="48"/>
    </location>
</feature>
<feature type="compositionally biased region" description="Basic and acidic residues" evidence="4">
    <location>
        <begin position="1082"/>
        <end position="1119"/>
    </location>
</feature>
<proteinExistence type="predicted"/>
<feature type="compositionally biased region" description="Low complexity" evidence="4">
    <location>
        <begin position="1383"/>
        <end position="1394"/>
    </location>
</feature>
<feature type="coiled-coil region" evidence="3">
    <location>
        <begin position="888"/>
        <end position="958"/>
    </location>
</feature>
<feature type="compositionally biased region" description="Polar residues" evidence="4">
    <location>
        <begin position="832"/>
        <end position="846"/>
    </location>
</feature>
<evidence type="ECO:0000256" key="2">
    <source>
        <dbReference type="ARBA" id="ARBA00022737"/>
    </source>
</evidence>
<keyword evidence="5" id="KW-0472">Membrane</keyword>
<accession>A0A388L0P8</accession>
<feature type="region of interest" description="Disordered" evidence="4">
    <location>
        <begin position="782"/>
        <end position="846"/>
    </location>
</feature>
<gene>
    <name evidence="6" type="ORF">CBR_g21123</name>
</gene>
<dbReference type="STRING" id="69332.A0A388L0P8"/>